<evidence type="ECO:0000256" key="12">
    <source>
        <dbReference type="SAM" id="Phobius"/>
    </source>
</evidence>
<keyword evidence="4 12" id="KW-0812">Transmembrane</keyword>
<keyword evidence="8" id="KW-0675">Receptor</keyword>
<dbReference type="InterPro" id="IPR017979">
    <property type="entry name" value="GPCR_3_CS"/>
</dbReference>
<keyword evidence="9" id="KW-0325">Glycoprotein</keyword>
<feature type="transmembrane region" description="Helical" evidence="12">
    <location>
        <begin position="327"/>
        <end position="349"/>
    </location>
</feature>
<feature type="region of interest" description="Disordered" evidence="11">
    <location>
        <begin position="572"/>
        <end position="596"/>
    </location>
</feature>
<accession>A0A336MW63</accession>
<feature type="transmembrane region" description="Helical" evidence="12">
    <location>
        <begin position="479"/>
        <end position="501"/>
    </location>
</feature>
<protein>
    <submittedName>
        <fullName evidence="15">CSON002162 protein</fullName>
    </submittedName>
</protein>
<gene>
    <name evidence="15" type="primary">CSON002162</name>
</gene>
<dbReference type="PROSITE" id="PS00981">
    <property type="entry name" value="G_PROTEIN_RECEP_F3_3"/>
    <property type="match status" value="1"/>
</dbReference>
<evidence type="ECO:0000256" key="9">
    <source>
        <dbReference type="ARBA" id="ARBA00023180"/>
    </source>
</evidence>
<dbReference type="PANTHER" id="PTHR24060">
    <property type="entry name" value="METABOTROPIC GLUTAMATE RECEPTOR"/>
    <property type="match status" value="1"/>
</dbReference>
<reference evidence="14" key="1">
    <citation type="submission" date="2018-04" db="EMBL/GenBank/DDBJ databases">
        <authorList>
            <person name="Go L.Y."/>
            <person name="Mitchell J.A."/>
        </authorList>
    </citation>
    <scope>NUCLEOTIDE SEQUENCE</scope>
    <source>
        <tissue evidence="14">Whole organism</tissue>
    </source>
</reference>
<dbReference type="PRINTS" id="PR00593">
    <property type="entry name" value="MTABOTROPICR"/>
</dbReference>
<dbReference type="EMBL" id="UFQT01001356">
    <property type="protein sequence ID" value="SSX30187.1"/>
    <property type="molecule type" value="Genomic_DNA"/>
</dbReference>
<dbReference type="PROSITE" id="PS50259">
    <property type="entry name" value="G_PROTEIN_RECEP_F3_4"/>
    <property type="match status" value="1"/>
</dbReference>
<dbReference type="Pfam" id="PF01094">
    <property type="entry name" value="ANF_receptor"/>
    <property type="match status" value="1"/>
</dbReference>
<feature type="transmembrane region" description="Helical" evidence="12">
    <location>
        <begin position="355"/>
        <end position="373"/>
    </location>
</feature>
<dbReference type="GO" id="GO:0004930">
    <property type="term" value="F:G protein-coupled receptor activity"/>
    <property type="evidence" value="ECO:0007669"/>
    <property type="project" value="UniProtKB-KW"/>
</dbReference>
<dbReference type="Pfam" id="PF00003">
    <property type="entry name" value="7tm_3"/>
    <property type="match status" value="1"/>
</dbReference>
<evidence type="ECO:0000256" key="6">
    <source>
        <dbReference type="ARBA" id="ARBA00023040"/>
    </source>
</evidence>
<dbReference type="InterPro" id="IPR000162">
    <property type="entry name" value="GPCR_3_mtglu_rcpt"/>
</dbReference>
<keyword evidence="10" id="KW-0807">Transducer</keyword>
<evidence type="ECO:0000256" key="8">
    <source>
        <dbReference type="ARBA" id="ARBA00023170"/>
    </source>
</evidence>
<dbReference type="SUPFAM" id="SSF53822">
    <property type="entry name" value="Periplasmic binding protein-like I"/>
    <property type="match status" value="1"/>
</dbReference>
<dbReference type="Gene3D" id="2.10.50.30">
    <property type="entry name" value="GPCR, family 3, nine cysteines domain"/>
    <property type="match status" value="1"/>
</dbReference>
<evidence type="ECO:0000256" key="2">
    <source>
        <dbReference type="ARBA" id="ARBA00007242"/>
    </source>
</evidence>
<evidence type="ECO:0000256" key="11">
    <source>
        <dbReference type="SAM" id="MobiDB-lite"/>
    </source>
</evidence>
<dbReference type="VEuPathDB" id="VectorBase:CSON002162"/>
<comment type="subcellular location">
    <subcellularLocation>
        <location evidence="1">Cell membrane</location>
        <topology evidence="1">Multi-pass membrane protein</topology>
    </subcellularLocation>
</comment>
<organism evidence="15">
    <name type="scientific">Culicoides sonorensis</name>
    <name type="common">Biting midge</name>
    <dbReference type="NCBI Taxonomy" id="179676"/>
    <lineage>
        <taxon>Eukaryota</taxon>
        <taxon>Metazoa</taxon>
        <taxon>Ecdysozoa</taxon>
        <taxon>Arthropoda</taxon>
        <taxon>Hexapoda</taxon>
        <taxon>Insecta</taxon>
        <taxon>Pterygota</taxon>
        <taxon>Neoptera</taxon>
        <taxon>Endopterygota</taxon>
        <taxon>Diptera</taxon>
        <taxon>Nematocera</taxon>
        <taxon>Chironomoidea</taxon>
        <taxon>Ceratopogonidae</taxon>
        <taxon>Ceratopogoninae</taxon>
        <taxon>Culicoides</taxon>
        <taxon>Monoculicoides</taxon>
    </lineage>
</organism>
<sequence>METNHFDRYYKSLRPRLKQKDEYCNNTGTNYFMASPTQQQLQFQQQQQQPHSFEDELIVNCRNIWFREFWSQHNKCEFDKTAYGAKVNTKTSNTCDGSEKIQFEQEGLVPFVVDAVYAIAHAIDNMIREKCKDVPFNDCEEIQPAPMGYELLKHIHNVSFVGRQNTSIRFNKDGDAYGFYNIYQYQYLEDKQKYDYVPIGTWKERLDLQAENLRWDTGEMPRSICSDPCPVGHVRNYQDQCCWSCVKCREDAYVHNDTCMVCDPGWAPNDLKNGCDKLTPEVIDWLSPWALVPIIFSSIGILFTLFTTAVFIKYNRTPVIMASGRELCYVLLSGILSCYAMSFIILARPTVQNCAILRIGLGISLSICYSAIFTKTNRISRIFNRGVKSVQRPIYTSPLSQIAISFGIVSIQLIGTIGWLVYEKPDIKEIHPYPLTAVLTCRVSTFSLMMSLIYNIILIVLCTLYAFKTRKIPENFNEAKYIGFTMYSTCIVWLAFIPIYFGTNNDYKIQISSLCMCLNISASVELGCLFLPKVYLVIFQPYKNVRPGTNGNQMGASDPSRPIHSMRFAPPKSQTMQSMTSVSKSASSPKTMQRSITDDQISVITPSVEEKSSTNMIDIEYVAVNVKIFVKLSSNIIINKNLTVFLRNINMRIVIWLNLNKNQKSV</sequence>
<proteinExistence type="inferred from homology"/>
<name>A0A336MW63_CULSO</name>
<evidence type="ECO:0000313" key="14">
    <source>
        <dbReference type="EMBL" id="SSX10501.1"/>
    </source>
</evidence>
<feature type="transmembrane region" description="Helical" evidence="12">
    <location>
        <begin position="289"/>
        <end position="315"/>
    </location>
</feature>
<dbReference type="EMBL" id="UFQS01001356">
    <property type="protein sequence ID" value="SSX10502.1"/>
    <property type="molecule type" value="Genomic_DNA"/>
</dbReference>
<feature type="transmembrane region" description="Helical" evidence="12">
    <location>
        <begin position="394"/>
        <end position="422"/>
    </location>
</feature>
<dbReference type="Pfam" id="PF07562">
    <property type="entry name" value="NCD3G"/>
    <property type="match status" value="1"/>
</dbReference>
<evidence type="ECO:0000256" key="5">
    <source>
        <dbReference type="ARBA" id="ARBA00022989"/>
    </source>
</evidence>
<evidence type="ECO:0000256" key="1">
    <source>
        <dbReference type="ARBA" id="ARBA00004651"/>
    </source>
</evidence>
<dbReference type="GO" id="GO:0005886">
    <property type="term" value="C:plasma membrane"/>
    <property type="evidence" value="ECO:0007669"/>
    <property type="project" value="UniProtKB-SubCell"/>
</dbReference>
<feature type="domain" description="G-protein coupled receptors family 3 profile" evidence="13">
    <location>
        <begin position="289"/>
        <end position="553"/>
    </location>
</feature>
<dbReference type="InterPro" id="IPR028082">
    <property type="entry name" value="Peripla_BP_I"/>
</dbReference>
<keyword evidence="7 12" id="KW-0472">Membrane</keyword>
<comment type="similarity">
    <text evidence="2">Belongs to the G-protein coupled receptor 3 family.</text>
</comment>
<keyword evidence="5 12" id="KW-1133">Transmembrane helix</keyword>
<dbReference type="InterPro" id="IPR050726">
    <property type="entry name" value="mGluR"/>
</dbReference>
<dbReference type="PRINTS" id="PR00248">
    <property type="entry name" value="GPCRMGR"/>
</dbReference>
<dbReference type="InterPro" id="IPR017978">
    <property type="entry name" value="GPCR_3_C"/>
</dbReference>
<keyword evidence="6" id="KW-0297">G-protein coupled receptor</keyword>
<evidence type="ECO:0000256" key="4">
    <source>
        <dbReference type="ARBA" id="ARBA00022692"/>
    </source>
</evidence>
<evidence type="ECO:0000256" key="3">
    <source>
        <dbReference type="ARBA" id="ARBA00022475"/>
    </source>
</evidence>
<evidence type="ECO:0000256" key="10">
    <source>
        <dbReference type="ARBA" id="ARBA00023224"/>
    </source>
</evidence>
<feature type="transmembrane region" description="Helical" evidence="12">
    <location>
        <begin position="442"/>
        <end position="467"/>
    </location>
</feature>
<dbReference type="CDD" id="cd15934">
    <property type="entry name" value="7tmC_mGluRs_group2_3"/>
    <property type="match status" value="1"/>
</dbReference>
<dbReference type="InterPro" id="IPR038550">
    <property type="entry name" value="GPCR_3_9-Cys_sf"/>
</dbReference>
<keyword evidence="3" id="KW-1003">Cell membrane</keyword>
<dbReference type="Gene3D" id="3.40.50.2300">
    <property type="match status" value="1"/>
</dbReference>
<dbReference type="InterPro" id="IPR000337">
    <property type="entry name" value="GPCR_3"/>
</dbReference>
<evidence type="ECO:0000259" key="13">
    <source>
        <dbReference type="PROSITE" id="PS50259"/>
    </source>
</evidence>
<dbReference type="AlphaFoldDB" id="A0A336MW63"/>
<dbReference type="EMBL" id="UFQT01001356">
    <property type="protein sequence ID" value="SSX30188.1"/>
    <property type="molecule type" value="Genomic_DNA"/>
</dbReference>
<evidence type="ECO:0000313" key="15">
    <source>
        <dbReference type="EMBL" id="SSX30188.1"/>
    </source>
</evidence>
<dbReference type="InterPro" id="IPR011500">
    <property type="entry name" value="GPCR_3_9-Cys_dom"/>
</dbReference>
<feature type="transmembrane region" description="Helical" evidence="12">
    <location>
        <begin position="507"/>
        <end position="531"/>
    </location>
</feature>
<dbReference type="EMBL" id="UFQS01001356">
    <property type="protein sequence ID" value="SSX10501.1"/>
    <property type="molecule type" value="Genomic_DNA"/>
</dbReference>
<reference evidence="15" key="2">
    <citation type="submission" date="2018-07" db="EMBL/GenBank/DDBJ databases">
        <authorList>
            <person name="Quirk P.G."/>
            <person name="Krulwich T.A."/>
        </authorList>
    </citation>
    <scope>NUCLEOTIDE SEQUENCE</scope>
</reference>
<evidence type="ECO:0000256" key="7">
    <source>
        <dbReference type="ARBA" id="ARBA00023136"/>
    </source>
</evidence>
<dbReference type="InterPro" id="IPR001828">
    <property type="entry name" value="ANF_lig-bd_rcpt"/>
</dbReference>